<dbReference type="GO" id="GO:0070043">
    <property type="term" value="F:rRNA (guanine-N7-)-methyltransferase activity"/>
    <property type="evidence" value="ECO:0007669"/>
    <property type="project" value="UniProtKB-UniRule"/>
</dbReference>
<evidence type="ECO:0000256" key="5">
    <source>
        <dbReference type="ARBA" id="ARBA00022691"/>
    </source>
</evidence>
<dbReference type="AlphaFoldDB" id="A0A087ANB8"/>
<dbReference type="Gene3D" id="3.40.50.150">
    <property type="entry name" value="Vaccinia Virus protein VP39"/>
    <property type="match status" value="1"/>
</dbReference>
<evidence type="ECO:0000256" key="3">
    <source>
        <dbReference type="ARBA" id="ARBA00022603"/>
    </source>
</evidence>
<evidence type="ECO:0000313" key="7">
    <source>
        <dbReference type="EMBL" id="KFI60268.1"/>
    </source>
</evidence>
<keyword evidence="3 6" id="KW-0489">Methyltransferase</keyword>
<dbReference type="RefSeq" id="WP_033518609.1">
    <property type="nucleotide sequence ID" value="NZ_JGYV01000021.1"/>
</dbReference>
<evidence type="ECO:0000256" key="6">
    <source>
        <dbReference type="HAMAP-Rule" id="MF_00074"/>
    </source>
</evidence>
<dbReference type="Proteomes" id="UP000029067">
    <property type="component" value="Unassembled WGS sequence"/>
</dbReference>
<keyword evidence="5 6" id="KW-0949">S-adenosyl-L-methionine</keyword>
<sequence>MTDDIHDDASLASSSILHAVFGEALPKIEVFHGKLKEEGEPRGLIGPRDVNILWERHLLNSAALAPFIRKATDRARFKSVADLGSGGGFPGLVLAAMLPDHAFTLIEPMERRVEWLGECVEAMGLENVQIVRARAEEAIAALGRARAAASRGGHNGKRRSAGTAPATVPVSDEVRAAIRHPFTVVTCRAVAPMTKLAGWTLPLVGRGGELIALKGRSAQAEIDKARKVIAQYGGTRPRVELAPVADGLEPTHVAIVDKR</sequence>
<feature type="binding site" evidence="6">
    <location>
        <begin position="135"/>
        <end position="136"/>
    </location>
    <ligand>
        <name>S-adenosyl-L-methionine</name>
        <dbReference type="ChEBI" id="CHEBI:59789"/>
    </ligand>
</feature>
<dbReference type="SUPFAM" id="SSF53335">
    <property type="entry name" value="S-adenosyl-L-methionine-dependent methyltransferases"/>
    <property type="match status" value="1"/>
</dbReference>
<keyword evidence="2 6" id="KW-0698">rRNA processing</keyword>
<accession>A0A087ANB8</accession>
<keyword evidence="4 6" id="KW-0808">Transferase</keyword>
<dbReference type="OrthoDB" id="9808773at2"/>
<organism evidence="7 8">
    <name type="scientific">Bifidobacterium cuniculi</name>
    <dbReference type="NCBI Taxonomy" id="1688"/>
    <lineage>
        <taxon>Bacteria</taxon>
        <taxon>Bacillati</taxon>
        <taxon>Actinomycetota</taxon>
        <taxon>Actinomycetes</taxon>
        <taxon>Bifidobacteriales</taxon>
        <taxon>Bifidobacteriaceae</taxon>
        <taxon>Bifidobacterium</taxon>
    </lineage>
</organism>
<evidence type="ECO:0000256" key="1">
    <source>
        <dbReference type="ARBA" id="ARBA00022490"/>
    </source>
</evidence>
<dbReference type="InterPro" id="IPR003682">
    <property type="entry name" value="rRNA_ssu_MeTfrase_G"/>
</dbReference>
<comment type="caution">
    <text evidence="7">The sequence shown here is derived from an EMBL/GenBank/DDBJ whole genome shotgun (WGS) entry which is preliminary data.</text>
</comment>
<comment type="function">
    <text evidence="6">Specifically methylates the N7 position of a guanine in 16S rRNA.</text>
</comment>
<comment type="subcellular location">
    <subcellularLocation>
        <location evidence="6">Cytoplasm</location>
    </subcellularLocation>
</comment>
<evidence type="ECO:0000256" key="4">
    <source>
        <dbReference type="ARBA" id="ARBA00022679"/>
    </source>
</evidence>
<evidence type="ECO:0000256" key="2">
    <source>
        <dbReference type="ARBA" id="ARBA00022552"/>
    </source>
</evidence>
<feature type="binding site" evidence="6">
    <location>
        <position position="89"/>
    </location>
    <ligand>
        <name>S-adenosyl-L-methionine</name>
        <dbReference type="ChEBI" id="CHEBI:59789"/>
    </ligand>
</feature>
<protein>
    <recommendedName>
        <fullName evidence="6">Ribosomal RNA small subunit methyltransferase G</fullName>
        <ecNumber evidence="6">2.1.1.-</ecNumber>
    </recommendedName>
    <alternativeName>
        <fullName evidence="6">16S rRNA 7-methylguanosine methyltransferase</fullName>
        <shortName evidence="6">16S rRNA m7G methyltransferase</shortName>
    </alternativeName>
</protein>
<proteinExistence type="inferred from homology"/>
<dbReference type="EMBL" id="JGYV01000021">
    <property type="protein sequence ID" value="KFI60268.1"/>
    <property type="molecule type" value="Genomic_DNA"/>
</dbReference>
<dbReference type="InterPro" id="IPR029063">
    <property type="entry name" value="SAM-dependent_MTases_sf"/>
</dbReference>
<name>A0A087ANB8_9BIFI</name>
<dbReference type="PANTHER" id="PTHR31760">
    <property type="entry name" value="S-ADENOSYL-L-METHIONINE-DEPENDENT METHYLTRANSFERASES SUPERFAMILY PROTEIN"/>
    <property type="match status" value="1"/>
</dbReference>
<reference evidence="7 8" key="1">
    <citation type="submission" date="2014-03" db="EMBL/GenBank/DDBJ databases">
        <title>Genomics of Bifidobacteria.</title>
        <authorList>
            <person name="Ventura M."/>
            <person name="Milani C."/>
            <person name="Lugli G.A."/>
        </authorList>
    </citation>
    <scope>NUCLEOTIDE SEQUENCE [LARGE SCALE GENOMIC DNA]</scope>
    <source>
        <strain evidence="7 8">LMG 10738</strain>
    </source>
</reference>
<feature type="binding site" evidence="6">
    <location>
        <position position="84"/>
    </location>
    <ligand>
        <name>S-adenosyl-L-methionine</name>
        <dbReference type="ChEBI" id="CHEBI:59789"/>
    </ligand>
</feature>
<dbReference type="PANTHER" id="PTHR31760:SF0">
    <property type="entry name" value="S-ADENOSYL-L-METHIONINE-DEPENDENT METHYLTRANSFERASES SUPERFAMILY PROTEIN"/>
    <property type="match status" value="1"/>
</dbReference>
<feature type="binding site" evidence="6">
    <location>
        <position position="188"/>
    </location>
    <ligand>
        <name>S-adenosyl-L-methionine</name>
        <dbReference type="ChEBI" id="CHEBI:59789"/>
    </ligand>
</feature>
<dbReference type="HAMAP" id="MF_00074">
    <property type="entry name" value="16SrRNA_methyltr_G"/>
    <property type="match status" value="1"/>
</dbReference>
<evidence type="ECO:0000313" key="8">
    <source>
        <dbReference type="Proteomes" id="UP000029067"/>
    </source>
</evidence>
<comment type="caution">
    <text evidence="6">Lacks conserved residue(s) required for the propagation of feature annotation.</text>
</comment>
<dbReference type="eggNOG" id="COG0357">
    <property type="taxonomic scope" value="Bacteria"/>
</dbReference>
<keyword evidence="1 6" id="KW-0963">Cytoplasm</keyword>
<comment type="similarity">
    <text evidence="6">Belongs to the methyltransferase superfamily. RNA methyltransferase RsmG family.</text>
</comment>
<dbReference type="EC" id="2.1.1.-" evidence="6"/>
<gene>
    <name evidence="6" type="primary">rsmG</name>
    <name evidence="7" type="ORF">BCUN_1432</name>
</gene>
<keyword evidence="8" id="KW-1185">Reference proteome</keyword>
<dbReference type="STRING" id="1688.BCUN_1432"/>
<dbReference type="GO" id="GO:0005829">
    <property type="term" value="C:cytosol"/>
    <property type="evidence" value="ECO:0007669"/>
    <property type="project" value="TreeGrafter"/>
</dbReference>
<dbReference type="Pfam" id="PF02527">
    <property type="entry name" value="GidB"/>
    <property type="match status" value="2"/>
</dbReference>